<accession>A0A078AM24</accession>
<dbReference type="EMBL" id="CCKQ01011707">
    <property type="protein sequence ID" value="CDW83279.1"/>
    <property type="molecule type" value="Genomic_DNA"/>
</dbReference>
<dbReference type="InParanoid" id="A0A078AM24"/>
<keyword evidence="3" id="KW-1185">Reference proteome</keyword>
<proteinExistence type="predicted"/>
<name>A0A078AM24_STYLE</name>
<organism evidence="2 3">
    <name type="scientific">Stylonychia lemnae</name>
    <name type="common">Ciliate</name>
    <dbReference type="NCBI Taxonomy" id="5949"/>
    <lineage>
        <taxon>Eukaryota</taxon>
        <taxon>Sar</taxon>
        <taxon>Alveolata</taxon>
        <taxon>Ciliophora</taxon>
        <taxon>Intramacronucleata</taxon>
        <taxon>Spirotrichea</taxon>
        <taxon>Stichotrichia</taxon>
        <taxon>Sporadotrichida</taxon>
        <taxon>Oxytrichidae</taxon>
        <taxon>Stylonychinae</taxon>
        <taxon>Stylonychia</taxon>
    </lineage>
</organism>
<gene>
    <name evidence="2" type="primary">Contig18065.g19197</name>
    <name evidence="2" type="ORF">STYLEM_12321</name>
</gene>
<feature type="compositionally biased region" description="Polar residues" evidence="1">
    <location>
        <begin position="75"/>
        <end position="86"/>
    </location>
</feature>
<evidence type="ECO:0000313" key="3">
    <source>
        <dbReference type="Proteomes" id="UP000039865"/>
    </source>
</evidence>
<sequence>MEEENLKLFSQHEQQAAELQVYELIKFQQVQEILKKQEEEDFLFAQMIDQQSDRSDLANKLVPIVVGENQIESNKNQVDEVQNNQESSERDDEVQKEKVCLLSKNGQLNAISALNATLIKDMFLEGQCFKYNDNISLTARVLF</sequence>
<evidence type="ECO:0000313" key="2">
    <source>
        <dbReference type="EMBL" id="CDW83279.1"/>
    </source>
</evidence>
<feature type="region of interest" description="Disordered" evidence="1">
    <location>
        <begin position="75"/>
        <end position="94"/>
    </location>
</feature>
<dbReference type="AlphaFoldDB" id="A0A078AM24"/>
<dbReference type="Proteomes" id="UP000039865">
    <property type="component" value="Unassembled WGS sequence"/>
</dbReference>
<protein>
    <submittedName>
        <fullName evidence="2">Uncharacterized protein</fullName>
    </submittedName>
</protein>
<reference evidence="2 3" key="1">
    <citation type="submission" date="2014-06" db="EMBL/GenBank/DDBJ databases">
        <authorList>
            <person name="Swart Estienne"/>
        </authorList>
    </citation>
    <scope>NUCLEOTIDE SEQUENCE [LARGE SCALE GENOMIC DNA]</scope>
    <source>
        <strain evidence="2 3">130c</strain>
    </source>
</reference>
<evidence type="ECO:0000256" key="1">
    <source>
        <dbReference type="SAM" id="MobiDB-lite"/>
    </source>
</evidence>